<feature type="region of interest" description="Disordered" evidence="1">
    <location>
        <begin position="1038"/>
        <end position="1073"/>
    </location>
</feature>
<evidence type="ECO:0008006" key="4">
    <source>
        <dbReference type="Google" id="ProtNLM"/>
    </source>
</evidence>
<feature type="compositionally biased region" description="Basic and acidic residues" evidence="1">
    <location>
        <begin position="1038"/>
        <end position="1057"/>
    </location>
</feature>
<protein>
    <recommendedName>
        <fullName evidence="4">N-terminal Ras-GEF domain-containing protein</fullName>
    </recommendedName>
</protein>
<evidence type="ECO:0000256" key="1">
    <source>
        <dbReference type="SAM" id="MobiDB-lite"/>
    </source>
</evidence>
<feature type="region of interest" description="Disordered" evidence="1">
    <location>
        <begin position="1251"/>
        <end position="1328"/>
    </location>
</feature>
<dbReference type="Proteomes" id="UP001642520">
    <property type="component" value="Unassembled WGS sequence"/>
</dbReference>
<dbReference type="EMBL" id="CAXAJV020001293">
    <property type="protein sequence ID" value="CAL7944411.1"/>
    <property type="molecule type" value="Genomic_DNA"/>
</dbReference>
<proteinExistence type="predicted"/>
<feature type="compositionally biased region" description="Basic and acidic residues" evidence="1">
    <location>
        <begin position="1265"/>
        <end position="1274"/>
    </location>
</feature>
<comment type="caution">
    <text evidence="2">The sequence shown here is derived from an EMBL/GenBank/DDBJ whole genome shotgun (WGS) entry which is preliminary data.</text>
</comment>
<feature type="compositionally biased region" description="Basic and acidic residues" evidence="1">
    <location>
        <begin position="1284"/>
        <end position="1312"/>
    </location>
</feature>
<feature type="compositionally biased region" description="Low complexity" evidence="1">
    <location>
        <begin position="977"/>
        <end position="992"/>
    </location>
</feature>
<keyword evidence="3" id="KW-1185">Reference proteome</keyword>
<gene>
    <name evidence="2" type="ORF">XYLVIOL_LOCUS6639</name>
</gene>
<sequence length="1413" mass="160529">MIFNISVPTEQSFKTFTILCSLNNPLKKLFVLQNSSCSTNDGVFDFAKLGSFVDEIRPFIGPSIEDRIRSMLEEFVCKPNSRHAKRFPRVKRFLEVVAAWADSFDATDKDRDVGQEIIKYAIEHLVKNGPVTQFEGSLVPNRGANRADPDSLADEQDALKDMNVRRFINEKDFWLCQDYAPSAPVESRTNPQVLQRWKETSNSDLDVEIGSVSQEPSTLYCTCRTSSFCDLSSRNIEDTKSPRTEMDYPDVQPICDPTQSSLNPAKRTIDISMNINCLPCEENLMFDDYETNCTCNDAEIIINTNRFAETQTSCQDVTFIFNPNQRPLNHPPKMVCNKPKPFPRKVNFKSSTETIKYNCNSFARSSKLKIYVHKTTSTDNERIRTSPKVSNLSLPCKSSQLIARLFEADPSLSDSCLILMRKKFEKDIDNACSCANDILKKLDDSAIKQSRLNCEIRPGRVDLNLVCKSAGNSKSRWFLARVPICSNVHKRDSCRDSRESCEIPCTEDVEAPRSMDLPVDPPQCWDAPRSGQEIGDRRVAFYSICSNHGLSDETGICTSRREIGRRDGQKEVNFIWSRGKTERQVDFVISSWRSGDAAEHAGNEEVERNEACSKIGDEVCDKREPFLLKNEDQGERTVDACRETEEIVVVDDSRVGVEDSGDGIEESCNCKCVCFSSDSKEDVYGEGNSITGGCNPGQCFCHVFLADSASENVCTFDPPVEYSDLHCFCPSKESTRVEQHTLQTEENALKMKNELFEKKTSVLEVKKEALRVEENTFESKDIILPVENDLKLGINTCCLNERQKKSDSDVEEVYSVDSISAMNSDSIDTGCDSRCSCCGEELTNRSLTEVINKIENKNSIHRIESNKVLRKSNVIVTENVIVSEDLKDSTIVQSSRSKMISNISVESRMASSRGDQCSKKINFPGKLSEHPKQSPVKHNSNQEVTFIVRPADSTRSNEKDPSITESLFVFCRRSNVEQSSSTPSSSTEEQISANKNASAKIEEAPRKYNLPSKRATLSSCHRKSIYSTVCAPSFRARNEDNSTRHDIKRDRKEEVADSRAVPRHRNRSWRQSMAPSGLCNSFPAIDRIKYLIRRKLRKLLLEERDKETSTSKTFLRNDRYLISISSEKLHGERAYRESYSPGSSIRCPFTTRSRYEDGGAAEKTFPEGILLGKDRNAFGDILRARYQRLIQGNHDVFRKIRTREGSRSLGRKYSSKSTDTRDLIAHKGGLFAKRKSKIEDKEEICFNERNRRNRSSVPNSGRIAFLDDHGDHRQKPCHANNVRLMEDSEGNRRNHSVDLRSRKNRSKKDCLSRGDSGSSLESQGDRRGWDAEERIRSDKLKSFEKRLFKLERKREGDNELASFLSDYERRIDELDADFRLKLLQYVMLCRSVKNSLMKRLQSNDVYEVSSSSV</sequence>
<evidence type="ECO:0000313" key="3">
    <source>
        <dbReference type="Proteomes" id="UP001642520"/>
    </source>
</evidence>
<evidence type="ECO:0000313" key="2">
    <source>
        <dbReference type="EMBL" id="CAL7944411.1"/>
    </source>
</evidence>
<reference evidence="2 3" key="1">
    <citation type="submission" date="2024-08" db="EMBL/GenBank/DDBJ databases">
        <authorList>
            <person name="Will J Nash"/>
            <person name="Angela Man"/>
            <person name="Seanna McTaggart"/>
            <person name="Kendall Baker"/>
            <person name="Tom Barker"/>
            <person name="Leah Catchpole"/>
            <person name="Alex Durrant"/>
            <person name="Karim Gharbi"/>
            <person name="Naomi Irish"/>
            <person name="Gemy Kaithakottil"/>
            <person name="Debby Ku"/>
            <person name="Aaliyah Providence"/>
            <person name="Felix Shaw"/>
            <person name="David Swarbreck"/>
            <person name="Chris Watkins"/>
            <person name="Ann M. McCartney"/>
            <person name="Giulio Formenti"/>
            <person name="Alice Mouton"/>
            <person name="Noel Vella"/>
            <person name="Bjorn M von Reumont"/>
            <person name="Adriana Vella"/>
            <person name="Wilfried Haerty"/>
        </authorList>
    </citation>
    <scope>NUCLEOTIDE SEQUENCE [LARGE SCALE GENOMIC DNA]</scope>
</reference>
<name>A0ABP1NTP6_XYLVO</name>
<feature type="region of interest" description="Disordered" evidence="1">
    <location>
        <begin position="914"/>
        <end position="960"/>
    </location>
</feature>
<organism evidence="2 3">
    <name type="scientific">Xylocopa violacea</name>
    <name type="common">Violet carpenter bee</name>
    <name type="synonym">Apis violacea</name>
    <dbReference type="NCBI Taxonomy" id="135666"/>
    <lineage>
        <taxon>Eukaryota</taxon>
        <taxon>Metazoa</taxon>
        <taxon>Ecdysozoa</taxon>
        <taxon>Arthropoda</taxon>
        <taxon>Hexapoda</taxon>
        <taxon>Insecta</taxon>
        <taxon>Pterygota</taxon>
        <taxon>Neoptera</taxon>
        <taxon>Endopterygota</taxon>
        <taxon>Hymenoptera</taxon>
        <taxon>Apocrita</taxon>
        <taxon>Aculeata</taxon>
        <taxon>Apoidea</taxon>
        <taxon>Anthophila</taxon>
        <taxon>Apidae</taxon>
        <taxon>Xylocopa</taxon>
        <taxon>Xylocopa</taxon>
    </lineage>
</organism>
<accession>A0ABP1NTP6</accession>
<feature type="region of interest" description="Disordered" evidence="1">
    <location>
        <begin position="977"/>
        <end position="1007"/>
    </location>
</feature>